<reference evidence="2 3" key="1">
    <citation type="submission" date="2024-02" db="EMBL/GenBank/DDBJ databases">
        <authorList>
            <person name="Daric V."/>
            <person name="Darras S."/>
        </authorList>
    </citation>
    <scope>NUCLEOTIDE SEQUENCE [LARGE SCALE GENOMIC DNA]</scope>
</reference>
<keyword evidence="3" id="KW-1185">Reference proteome</keyword>
<dbReference type="PANTHER" id="PTHR24543:SF325">
    <property type="entry name" value="F5_8 TYPE C DOMAIN-CONTAINING PROTEIN"/>
    <property type="match status" value="1"/>
</dbReference>
<sequence>MFFIEKAKRILIFSIHPGICWLEGDKLQNIISKFQQSAASDTRCPWKGHGTPDKWLQVDLRTPTTVTGVVTQGSVGWRVTSFKISFGDSNNHLQVILDVDGNDMIFQDNTEDTDNHVQNIFSIPIRARFFRLIAVTYYARSDSRLDYVTC</sequence>
<dbReference type="PROSITE" id="PS01285">
    <property type="entry name" value="FA58C_1"/>
    <property type="match status" value="1"/>
</dbReference>
<dbReference type="Gene3D" id="2.60.120.260">
    <property type="entry name" value="Galactose-binding domain-like"/>
    <property type="match status" value="1"/>
</dbReference>
<dbReference type="Proteomes" id="UP001642483">
    <property type="component" value="Unassembled WGS sequence"/>
</dbReference>
<dbReference type="InterPro" id="IPR008979">
    <property type="entry name" value="Galactose-bd-like_sf"/>
</dbReference>
<dbReference type="PROSITE" id="PS50022">
    <property type="entry name" value="FA58C_3"/>
    <property type="match status" value="1"/>
</dbReference>
<protein>
    <recommendedName>
        <fullName evidence="1">F5/8 type C domain-containing protein</fullName>
    </recommendedName>
</protein>
<dbReference type="SUPFAM" id="SSF49785">
    <property type="entry name" value="Galactose-binding domain-like"/>
    <property type="match status" value="1"/>
</dbReference>
<dbReference type="EMBL" id="CAWYQH010000001">
    <property type="protein sequence ID" value="CAK8671091.1"/>
    <property type="molecule type" value="Genomic_DNA"/>
</dbReference>
<proteinExistence type="predicted"/>
<feature type="domain" description="F5/8 type C" evidence="1">
    <location>
        <begin position="46"/>
        <end position="150"/>
    </location>
</feature>
<organism evidence="2 3">
    <name type="scientific">Clavelina lepadiformis</name>
    <name type="common">Light-bulb sea squirt</name>
    <name type="synonym">Ascidia lepadiformis</name>
    <dbReference type="NCBI Taxonomy" id="159417"/>
    <lineage>
        <taxon>Eukaryota</taxon>
        <taxon>Metazoa</taxon>
        <taxon>Chordata</taxon>
        <taxon>Tunicata</taxon>
        <taxon>Ascidiacea</taxon>
        <taxon>Aplousobranchia</taxon>
        <taxon>Clavelinidae</taxon>
        <taxon>Clavelina</taxon>
    </lineage>
</organism>
<accession>A0ABP0EWY6</accession>
<dbReference type="Pfam" id="PF00754">
    <property type="entry name" value="F5_F8_type_C"/>
    <property type="match status" value="1"/>
</dbReference>
<dbReference type="InterPro" id="IPR000421">
    <property type="entry name" value="FA58C"/>
</dbReference>
<name>A0ABP0EWY6_CLALP</name>
<evidence type="ECO:0000313" key="3">
    <source>
        <dbReference type="Proteomes" id="UP001642483"/>
    </source>
</evidence>
<comment type="caution">
    <text evidence="2">The sequence shown here is derived from an EMBL/GenBank/DDBJ whole genome shotgun (WGS) entry which is preliminary data.</text>
</comment>
<evidence type="ECO:0000259" key="1">
    <source>
        <dbReference type="PROSITE" id="PS50022"/>
    </source>
</evidence>
<evidence type="ECO:0000313" key="2">
    <source>
        <dbReference type="EMBL" id="CAK8671091.1"/>
    </source>
</evidence>
<dbReference type="PANTHER" id="PTHR24543">
    <property type="entry name" value="MULTICOPPER OXIDASE-RELATED"/>
    <property type="match status" value="1"/>
</dbReference>
<gene>
    <name evidence="2" type="ORF">CVLEPA_LOCUS112</name>
</gene>